<dbReference type="Proteomes" id="UP001152888">
    <property type="component" value="Unassembled WGS sequence"/>
</dbReference>
<evidence type="ECO:0000313" key="4">
    <source>
        <dbReference type="Proteomes" id="UP001152888"/>
    </source>
</evidence>
<dbReference type="AlphaFoldDB" id="A0A9P0MGD9"/>
<gene>
    <name evidence="3" type="ORF">ACAOBT_LOCUS35034</name>
</gene>
<accession>A0A9P0MGD9</accession>
<keyword evidence="4" id="KW-1185">Reference proteome</keyword>
<protein>
    <recommendedName>
        <fullName evidence="2">Retroviral polymerase SH3-like domain-containing protein</fullName>
    </recommendedName>
</protein>
<proteinExistence type="predicted"/>
<reference evidence="3" key="1">
    <citation type="submission" date="2022-03" db="EMBL/GenBank/DDBJ databases">
        <authorList>
            <person name="Sayadi A."/>
        </authorList>
    </citation>
    <scope>NUCLEOTIDE SEQUENCE</scope>
</reference>
<dbReference type="InterPro" id="IPR057670">
    <property type="entry name" value="SH3_retrovirus"/>
</dbReference>
<feature type="region of interest" description="Disordered" evidence="1">
    <location>
        <begin position="56"/>
        <end position="85"/>
    </location>
</feature>
<name>A0A9P0MGD9_ACAOB</name>
<organism evidence="3 4">
    <name type="scientific">Acanthoscelides obtectus</name>
    <name type="common">Bean weevil</name>
    <name type="synonym">Bruchus obtectus</name>
    <dbReference type="NCBI Taxonomy" id="200917"/>
    <lineage>
        <taxon>Eukaryota</taxon>
        <taxon>Metazoa</taxon>
        <taxon>Ecdysozoa</taxon>
        <taxon>Arthropoda</taxon>
        <taxon>Hexapoda</taxon>
        <taxon>Insecta</taxon>
        <taxon>Pterygota</taxon>
        <taxon>Neoptera</taxon>
        <taxon>Endopterygota</taxon>
        <taxon>Coleoptera</taxon>
        <taxon>Polyphaga</taxon>
        <taxon>Cucujiformia</taxon>
        <taxon>Chrysomeloidea</taxon>
        <taxon>Chrysomelidae</taxon>
        <taxon>Bruchinae</taxon>
        <taxon>Bruchini</taxon>
        <taxon>Acanthoscelides</taxon>
    </lineage>
</organism>
<dbReference type="OrthoDB" id="413361at2759"/>
<evidence type="ECO:0000259" key="2">
    <source>
        <dbReference type="Pfam" id="PF25597"/>
    </source>
</evidence>
<dbReference type="Pfam" id="PF25597">
    <property type="entry name" value="SH3_retrovirus"/>
    <property type="match status" value="1"/>
</dbReference>
<evidence type="ECO:0000256" key="1">
    <source>
        <dbReference type="SAM" id="MobiDB-lite"/>
    </source>
</evidence>
<feature type="compositionally biased region" description="Basic and acidic residues" evidence="1">
    <location>
        <begin position="60"/>
        <end position="72"/>
    </location>
</feature>
<comment type="caution">
    <text evidence="3">The sequence shown here is derived from an EMBL/GenBank/DDBJ whole genome shotgun (WGS) entry which is preliminary data.</text>
</comment>
<sequence length="92" mass="10541">MNILVGFSETVKGYRVYYPITNIITIKRDIIVMEEKKVSSEKIEEDTAEWIQNDVEIEDHESPTIKDGRDSVGEPSVNESLHDSDSAYICIY</sequence>
<evidence type="ECO:0000313" key="3">
    <source>
        <dbReference type="EMBL" id="CAH2015924.1"/>
    </source>
</evidence>
<dbReference type="EMBL" id="CAKOFQ010008774">
    <property type="protein sequence ID" value="CAH2015924.1"/>
    <property type="molecule type" value="Genomic_DNA"/>
</dbReference>
<feature type="domain" description="Retroviral polymerase SH3-like" evidence="2">
    <location>
        <begin position="3"/>
        <end position="43"/>
    </location>
</feature>